<evidence type="ECO:0000259" key="4">
    <source>
        <dbReference type="PROSITE" id="PS50943"/>
    </source>
</evidence>
<reference evidence="5" key="1">
    <citation type="submission" date="2010-07" db="EMBL/GenBank/DDBJ databases">
        <title>Complete sequence of Clostridium saccharolyticum WM1.</title>
        <authorList>
            <consortium name="US DOE Joint Genome Institute"/>
            <person name="Lucas S."/>
            <person name="Copeland A."/>
            <person name="Lapidus A."/>
            <person name="Cheng J.-F."/>
            <person name="Bruce D."/>
            <person name="Goodwin L."/>
            <person name="Pitluck S."/>
            <person name="Chertkov O."/>
            <person name="Detter J.C."/>
            <person name="Han C."/>
            <person name="Tapia R."/>
            <person name="Land M."/>
            <person name="Hauser L."/>
            <person name="Chang Y.-J."/>
            <person name="Jeffries C."/>
            <person name="Kyrpides N."/>
            <person name="Ivanova N."/>
            <person name="Mikhailova N."/>
            <person name="Mouttaki H."/>
            <person name="Lin L."/>
            <person name="Zhou J."/>
            <person name="Hemme C.L."/>
            <person name="Woyke T."/>
        </authorList>
    </citation>
    <scope>NUCLEOTIDE SEQUENCE [LARGE SCALE GENOMIC DNA]</scope>
    <source>
        <strain evidence="5">WM1</strain>
    </source>
</reference>
<dbReference type="CDD" id="cd00093">
    <property type="entry name" value="HTH_XRE"/>
    <property type="match status" value="1"/>
</dbReference>
<keyword evidence="2" id="KW-0238">DNA-binding</keyword>
<dbReference type="PROSITE" id="PS50943">
    <property type="entry name" value="HTH_CROC1"/>
    <property type="match status" value="1"/>
</dbReference>
<evidence type="ECO:0000256" key="2">
    <source>
        <dbReference type="ARBA" id="ARBA00023125"/>
    </source>
</evidence>
<organism evidence="5 6">
    <name type="scientific">Lacrimispora saccharolytica (strain ATCC 35040 / DSM 2544 / NRCC 2533 / WM1)</name>
    <name type="common">Clostridium saccharolyticum</name>
    <dbReference type="NCBI Taxonomy" id="610130"/>
    <lineage>
        <taxon>Bacteria</taxon>
        <taxon>Bacillati</taxon>
        <taxon>Bacillota</taxon>
        <taxon>Clostridia</taxon>
        <taxon>Lachnospirales</taxon>
        <taxon>Lachnospiraceae</taxon>
        <taxon>Lacrimispora</taxon>
    </lineage>
</organism>
<dbReference type="PANTHER" id="PTHR46797">
    <property type="entry name" value="HTH-TYPE TRANSCRIPTIONAL REGULATOR"/>
    <property type="match status" value="1"/>
</dbReference>
<dbReference type="Pfam" id="PF07883">
    <property type="entry name" value="Cupin_2"/>
    <property type="match status" value="1"/>
</dbReference>
<feature type="domain" description="HTH cro/C1-type" evidence="4">
    <location>
        <begin position="12"/>
        <end position="66"/>
    </location>
</feature>
<accession>D9R6R7</accession>
<name>D9R6R7_LACSW</name>
<dbReference type="InterPro" id="IPR050807">
    <property type="entry name" value="TransReg_Diox_bact_type"/>
</dbReference>
<dbReference type="GO" id="GO:0003700">
    <property type="term" value="F:DNA-binding transcription factor activity"/>
    <property type="evidence" value="ECO:0007669"/>
    <property type="project" value="TreeGrafter"/>
</dbReference>
<evidence type="ECO:0000313" key="5">
    <source>
        <dbReference type="EMBL" id="ADL03573.1"/>
    </source>
</evidence>
<dbReference type="HOGENOM" id="CLU_085376_5_0_9"/>
<dbReference type="SUPFAM" id="SSF47413">
    <property type="entry name" value="lambda repressor-like DNA-binding domains"/>
    <property type="match status" value="1"/>
</dbReference>
<dbReference type="SUPFAM" id="SSF51182">
    <property type="entry name" value="RmlC-like cupins"/>
    <property type="match status" value="1"/>
</dbReference>
<dbReference type="EMBL" id="CP002109">
    <property type="protein sequence ID" value="ADL03573.1"/>
    <property type="molecule type" value="Genomic_DNA"/>
</dbReference>
<dbReference type="PaxDb" id="610130-Closa_0954"/>
<dbReference type="InterPro" id="IPR014710">
    <property type="entry name" value="RmlC-like_jellyroll"/>
</dbReference>
<dbReference type="STRING" id="610130.Closa_0954"/>
<protein>
    <submittedName>
        <fullName evidence="5">Transcriptional regulator, XRE family</fullName>
    </submittedName>
</protein>
<dbReference type="GO" id="GO:0003677">
    <property type="term" value="F:DNA binding"/>
    <property type="evidence" value="ECO:0007669"/>
    <property type="project" value="UniProtKB-KW"/>
</dbReference>
<evidence type="ECO:0000313" key="6">
    <source>
        <dbReference type="Proteomes" id="UP000001662"/>
    </source>
</evidence>
<dbReference type="InterPro" id="IPR010982">
    <property type="entry name" value="Lambda_DNA-bd_dom_sf"/>
</dbReference>
<proteinExistence type="predicted"/>
<dbReference type="Proteomes" id="UP000001662">
    <property type="component" value="Chromosome"/>
</dbReference>
<dbReference type="Gene3D" id="2.60.120.10">
    <property type="entry name" value="Jelly Rolls"/>
    <property type="match status" value="1"/>
</dbReference>
<dbReference type="Gene3D" id="1.10.260.40">
    <property type="entry name" value="lambda repressor-like DNA-binding domains"/>
    <property type="match status" value="1"/>
</dbReference>
<keyword evidence="3" id="KW-0804">Transcription</keyword>
<evidence type="ECO:0000256" key="1">
    <source>
        <dbReference type="ARBA" id="ARBA00023015"/>
    </source>
</evidence>
<dbReference type="OrthoDB" id="9781521at2"/>
<dbReference type="GO" id="GO:0005829">
    <property type="term" value="C:cytosol"/>
    <property type="evidence" value="ECO:0007669"/>
    <property type="project" value="TreeGrafter"/>
</dbReference>
<dbReference type="CDD" id="cd02209">
    <property type="entry name" value="cupin_XRE_C"/>
    <property type="match status" value="1"/>
</dbReference>
<dbReference type="InterPro" id="IPR001387">
    <property type="entry name" value="Cro/C1-type_HTH"/>
</dbReference>
<keyword evidence="1" id="KW-0805">Transcription regulation</keyword>
<dbReference type="InterPro" id="IPR011051">
    <property type="entry name" value="RmlC_Cupin_sf"/>
</dbReference>
<dbReference type="AlphaFoldDB" id="D9R6R7"/>
<dbReference type="KEGG" id="csh:Closa_0954"/>
<dbReference type="PANTHER" id="PTHR46797:SF23">
    <property type="entry name" value="HTH-TYPE TRANSCRIPTIONAL REGULATOR SUTR"/>
    <property type="match status" value="1"/>
</dbReference>
<dbReference type="RefSeq" id="WP_013271668.1">
    <property type="nucleotide sequence ID" value="NC_014376.1"/>
</dbReference>
<dbReference type="InterPro" id="IPR013096">
    <property type="entry name" value="Cupin_2"/>
</dbReference>
<evidence type="ECO:0000256" key="3">
    <source>
        <dbReference type="ARBA" id="ARBA00023163"/>
    </source>
</evidence>
<dbReference type="eggNOG" id="COG1396">
    <property type="taxonomic scope" value="Bacteria"/>
</dbReference>
<keyword evidence="6" id="KW-1185">Reference proteome</keyword>
<sequence>MDVINSIVAENIKRLRTQRKMSLDAAAKASGVSKSMLGQIERGEVNPTIAMVWKIAYGFKVPFTELVSCPEPAYEVVDTAKMQPLLEDNGRCRNYPVFSFDSTRRFEMMYLELDPGSRLKADPHLENTQEFIMVFSGELRLQAGEARFTAVRGGGVRFQADCPHEYHNSSEEICRLSVVIYYPN</sequence>
<gene>
    <name evidence="5" type="ordered locus">Closa_0954</name>
</gene>
<dbReference type="Pfam" id="PF01381">
    <property type="entry name" value="HTH_3"/>
    <property type="match status" value="1"/>
</dbReference>
<dbReference type="SMART" id="SM00530">
    <property type="entry name" value="HTH_XRE"/>
    <property type="match status" value="1"/>
</dbReference>